<dbReference type="GeneID" id="96003779"/>
<dbReference type="InterPro" id="IPR005624">
    <property type="entry name" value="PduO/GlcC-like"/>
</dbReference>
<keyword evidence="2" id="KW-1185">Reference proteome</keyword>
<dbReference type="PANTHER" id="PTHR34309">
    <property type="entry name" value="SLR1406 PROTEIN"/>
    <property type="match status" value="1"/>
</dbReference>
<dbReference type="SUPFAM" id="SSF143744">
    <property type="entry name" value="GlcG-like"/>
    <property type="match status" value="1"/>
</dbReference>
<dbReference type="Proteomes" id="UP000803884">
    <property type="component" value="Unassembled WGS sequence"/>
</dbReference>
<organism evidence="1 2">
    <name type="scientific">Cladosporium halotolerans</name>
    <dbReference type="NCBI Taxonomy" id="1052096"/>
    <lineage>
        <taxon>Eukaryota</taxon>
        <taxon>Fungi</taxon>
        <taxon>Dikarya</taxon>
        <taxon>Ascomycota</taxon>
        <taxon>Pezizomycotina</taxon>
        <taxon>Dothideomycetes</taxon>
        <taxon>Dothideomycetidae</taxon>
        <taxon>Cladosporiales</taxon>
        <taxon>Cladosporiaceae</taxon>
        <taxon>Cladosporium</taxon>
    </lineage>
</organism>
<gene>
    <name evidence="1" type="ORF">WHR41_02335</name>
</gene>
<comment type="caution">
    <text evidence="1">The sequence shown here is derived from an EMBL/GenBank/DDBJ whole genome shotgun (WGS) entry which is preliminary data.</text>
</comment>
<dbReference type="EMBL" id="JAAQHG020000005">
    <property type="protein sequence ID" value="KAL1589301.1"/>
    <property type="molecule type" value="Genomic_DNA"/>
</dbReference>
<dbReference type="InterPro" id="IPR052517">
    <property type="entry name" value="GlcG_carb_metab_protein"/>
</dbReference>
<dbReference type="PANTHER" id="PTHR34309:SF1">
    <property type="entry name" value="PROTEIN GLCG"/>
    <property type="match status" value="1"/>
</dbReference>
<evidence type="ECO:0000313" key="2">
    <source>
        <dbReference type="Proteomes" id="UP000803884"/>
    </source>
</evidence>
<name>A0AB34KZG4_9PEZI</name>
<evidence type="ECO:0000313" key="1">
    <source>
        <dbReference type="EMBL" id="KAL1589301.1"/>
    </source>
</evidence>
<dbReference type="InterPro" id="IPR038084">
    <property type="entry name" value="PduO/GlcC-like_sf"/>
</dbReference>
<sequence length="227" mass="23864">MRRTSACTCNLSMHTARSALLLQSTSTISKPIYNFSSSTCQPPPLRPTREARSSALSDRPSIATDLVNTENMSATNSLPTLSLEAAKVAAEAAQEKAKQMGIDFNIALVDSTTHLLHFIRMPAAKLTSIQTAIDKAFTAAGHRVPTSTYTNSPAAKNFQPGGPAYGIHNTNGGRFCIVGGGLPIEVDGRIVGAIGVSTGTPGQDEEVAKAGVEAVGRWKGRREGAKL</sequence>
<dbReference type="Pfam" id="PF03928">
    <property type="entry name" value="HbpS-like"/>
    <property type="match status" value="1"/>
</dbReference>
<dbReference type="AlphaFoldDB" id="A0AB34KZG4"/>
<dbReference type="Gene3D" id="3.30.450.150">
    <property type="entry name" value="Haem-degrading domain"/>
    <property type="match status" value="1"/>
</dbReference>
<dbReference type="RefSeq" id="XP_069232406.1">
    <property type="nucleotide sequence ID" value="XM_069370941.1"/>
</dbReference>
<reference evidence="1 2" key="1">
    <citation type="journal article" date="2020" name="Microbiol. Resour. Announc.">
        <title>Draft Genome Sequence of a Cladosporium Species Isolated from the Mesophotic Ascidian Didemnum maculosum.</title>
        <authorList>
            <person name="Gioti A."/>
            <person name="Siaperas R."/>
            <person name="Nikolaivits E."/>
            <person name="Le Goff G."/>
            <person name="Ouazzani J."/>
            <person name="Kotoulas G."/>
            <person name="Topakas E."/>
        </authorList>
    </citation>
    <scope>NUCLEOTIDE SEQUENCE [LARGE SCALE GENOMIC DNA]</scope>
    <source>
        <strain evidence="1 2">TM138-S3</strain>
    </source>
</reference>
<evidence type="ECO:0008006" key="3">
    <source>
        <dbReference type="Google" id="ProtNLM"/>
    </source>
</evidence>
<proteinExistence type="predicted"/>
<accession>A0AB34KZG4</accession>
<protein>
    <recommendedName>
        <fullName evidence="3">DUF336-domain-containing protein</fullName>
    </recommendedName>
</protein>